<name>A0ABT3NTW6_9PROT</name>
<dbReference type="Gene3D" id="2.30.30.240">
    <property type="entry name" value="PRC-barrel domain"/>
    <property type="match status" value="1"/>
</dbReference>
<sequence length="124" mass="13433">MLKPTLAAALAISLAAPAAPAQTTASGTTSAPAAMAQGQFRAKAIIDRDVRSSDGHNVGEVEDMVLDAQGRVVGVVVEVDRGIMRSDRHVMIPFDRIRMGENRRIELPMTRDEVRAMPGFDYRD</sequence>
<dbReference type="Pfam" id="PF05239">
    <property type="entry name" value="PRC"/>
    <property type="match status" value="1"/>
</dbReference>
<feature type="chain" id="PRO_5046192426" evidence="1">
    <location>
        <begin position="22"/>
        <end position="124"/>
    </location>
</feature>
<proteinExistence type="predicted"/>
<comment type="caution">
    <text evidence="3">The sequence shown here is derived from an EMBL/GenBank/DDBJ whole genome shotgun (WGS) entry which is preliminary data.</text>
</comment>
<dbReference type="RefSeq" id="WP_301589507.1">
    <property type="nucleotide sequence ID" value="NZ_JAPFQI010000004.1"/>
</dbReference>
<dbReference type="InterPro" id="IPR027275">
    <property type="entry name" value="PRC-brl_dom"/>
</dbReference>
<keyword evidence="4" id="KW-1185">Reference proteome</keyword>
<dbReference type="EMBL" id="JAPFQI010000004">
    <property type="protein sequence ID" value="MCW8085595.1"/>
    <property type="molecule type" value="Genomic_DNA"/>
</dbReference>
<dbReference type="Proteomes" id="UP001526430">
    <property type="component" value="Unassembled WGS sequence"/>
</dbReference>
<dbReference type="InterPro" id="IPR011033">
    <property type="entry name" value="PRC_barrel-like_sf"/>
</dbReference>
<feature type="domain" description="PRC-barrel" evidence="2">
    <location>
        <begin position="38"/>
        <end position="103"/>
    </location>
</feature>
<feature type="signal peptide" evidence="1">
    <location>
        <begin position="1"/>
        <end position="21"/>
    </location>
</feature>
<keyword evidence="1" id="KW-0732">Signal</keyword>
<evidence type="ECO:0000313" key="4">
    <source>
        <dbReference type="Proteomes" id="UP001526430"/>
    </source>
</evidence>
<evidence type="ECO:0000313" key="3">
    <source>
        <dbReference type="EMBL" id="MCW8085595.1"/>
    </source>
</evidence>
<gene>
    <name evidence="3" type="ORF">OF850_08160</name>
</gene>
<protein>
    <submittedName>
        <fullName evidence="3">PRC-barrel domain-containing protein</fullName>
    </submittedName>
</protein>
<accession>A0ABT3NTW6</accession>
<organism evidence="3 4">
    <name type="scientific">Sabulicella glaciei</name>
    <dbReference type="NCBI Taxonomy" id="2984948"/>
    <lineage>
        <taxon>Bacteria</taxon>
        <taxon>Pseudomonadati</taxon>
        <taxon>Pseudomonadota</taxon>
        <taxon>Alphaproteobacteria</taxon>
        <taxon>Acetobacterales</taxon>
        <taxon>Acetobacteraceae</taxon>
        <taxon>Sabulicella</taxon>
    </lineage>
</organism>
<evidence type="ECO:0000259" key="2">
    <source>
        <dbReference type="Pfam" id="PF05239"/>
    </source>
</evidence>
<reference evidence="3 4" key="1">
    <citation type="submission" date="2022-10" db="EMBL/GenBank/DDBJ databases">
        <title>Roseococcus glaciei nov., sp. nov., isolated from glacier.</title>
        <authorList>
            <person name="Liu Q."/>
            <person name="Xin Y.-H."/>
        </authorList>
    </citation>
    <scope>NUCLEOTIDE SEQUENCE [LARGE SCALE GENOMIC DNA]</scope>
    <source>
        <strain evidence="3 4">MDT2-1-1</strain>
    </source>
</reference>
<evidence type="ECO:0000256" key="1">
    <source>
        <dbReference type="SAM" id="SignalP"/>
    </source>
</evidence>
<dbReference type="SUPFAM" id="SSF50346">
    <property type="entry name" value="PRC-barrel domain"/>
    <property type="match status" value="1"/>
</dbReference>